<sequence length="396" mass="40396">MIIKDCFNFHGLILAAALVGGLANPAIAQERTYLIDLNSRTATELGSLDRDVYGLVGSSAMNDAGQIVGSYGGAPDHAFITGPNGIGLKSLGPFGDLAQTDSVASDVNNKGQVVGFFSSVYEYESHAFITVPDGISMRDLGTLSGTYSGHSFGSSASGINEAGQVVGGSETANGTTHAFITGPDGVGMRDLGTLGGDRSSAYAINNGGQVAGSSATADGATHAFITGPDGMGMRDLGTLGSMSSAKAINDAGQVVGNYHTAEAFDINRAFITGPDGMGMRDLGTLGGAYSFVFGMNDAGQVVGESSLGRGGPQHAFITGPDGGAMMDLNSLIDLPQGVTLIRAMDINDNGQVIADGFFTSASPVPSIPEPQSYALMLAGLSLIWLVAWRQKSGSRV</sequence>
<feature type="signal peptide" evidence="1">
    <location>
        <begin position="1"/>
        <end position="28"/>
    </location>
</feature>
<organism evidence="2 3">
    <name type="scientific">Nitrosospira multiformis</name>
    <dbReference type="NCBI Taxonomy" id="1231"/>
    <lineage>
        <taxon>Bacteria</taxon>
        <taxon>Pseudomonadati</taxon>
        <taxon>Pseudomonadota</taxon>
        <taxon>Betaproteobacteria</taxon>
        <taxon>Nitrosomonadales</taxon>
        <taxon>Nitrosomonadaceae</taxon>
        <taxon>Nitrosospira</taxon>
    </lineage>
</organism>
<dbReference type="RefSeq" id="WP_074747014.1">
    <property type="nucleotide sequence ID" value="NZ_FOCT01000008.1"/>
</dbReference>
<proteinExistence type="predicted"/>
<dbReference type="InterPro" id="IPR014262">
    <property type="entry name" value="HAF_rpt"/>
</dbReference>
<accession>A0A1H8KGL4</accession>
<dbReference type="EMBL" id="FOCT01000008">
    <property type="protein sequence ID" value="SEN91957.1"/>
    <property type="molecule type" value="Genomic_DNA"/>
</dbReference>
<evidence type="ECO:0000256" key="1">
    <source>
        <dbReference type="SAM" id="SignalP"/>
    </source>
</evidence>
<protein>
    <submittedName>
        <fullName evidence="2">PEP-CTERM protein-sorting domain-containing protein</fullName>
    </submittedName>
</protein>
<name>A0A1H8KGL4_9PROT</name>
<dbReference type="NCBIfam" id="TIGR02913">
    <property type="entry name" value="HAF_rpt"/>
    <property type="match status" value="5"/>
</dbReference>
<evidence type="ECO:0000313" key="2">
    <source>
        <dbReference type="EMBL" id="SEN91957.1"/>
    </source>
</evidence>
<dbReference type="AlphaFoldDB" id="A0A1H8KGL4"/>
<keyword evidence="1" id="KW-0732">Signal</keyword>
<dbReference type="Proteomes" id="UP000183898">
    <property type="component" value="Unassembled WGS sequence"/>
</dbReference>
<evidence type="ECO:0000313" key="3">
    <source>
        <dbReference type="Proteomes" id="UP000183898"/>
    </source>
</evidence>
<reference evidence="2 3" key="1">
    <citation type="submission" date="2016-10" db="EMBL/GenBank/DDBJ databases">
        <authorList>
            <person name="de Groot N.N."/>
        </authorList>
    </citation>
    <scope>NUCLEOTIDE SEQUENCE [LARGE SCALE GENOMIC DNA]</scope>
    <source>
        <strain evidence="2 3">Nl18</strain>
    </source>
</reference>
<feature type="chain" id="PRO_5010322031" evidence="1">
    <location>
        <begin position="29"/>
        <end position="396"/>
    </location>
</feature>
<gene>
    <name evidence="2" type="ORF">SAMN05216404_108138</name>
</gene>